<sequence>MNTAFLLMAQFNKAVIPITDICEEYFGLSAPTAKNYAKAGKFPIPAFRAGKSNKAIWMINITDLAEHLDNLRDQAKKDHIHSPKAA</sequence>
<dbReference type="RefSeq" id="WP_264724890.1">
    <property type="nucleotide sequence ID" value="NZ_JAPDMX010000003.1"/>
</dbReference>
<accession>A0ABT3I6D3</accession>
<protein>
    <submittedName>
        <fullName evidence="1">Pyocin activator PrtN family protein</fullName>
    </submittedName>
</protein>
<dbReference type="EMBL" id="JAPDMX010000003">
    <property type="protein sequence ID" value="MCW3171398.1"/>
    <property type="molecule type" value="Genomic_DNA"/>
</dbReference>
<dbReference type="Proteomes" id="UP001163714">
    <property type="component" value="Unassembled WGS sequence"/>
</dbReference>
<gene>
    <name evidence="1" type="ORF">OHT75_02760</name>
</gene>
<evidence type="ECO:0000313" key="1">
    <source>
        <dbReference type="EMBL" id="MCW3171398.1"/>
    </source>
</evidence>
<proteinExistence type="predicted"/>
<organism evidence="1 2">
    <name type="scientific">Shewanella subflava</name>
    <dbReference type="NCBI Taxonomy" id="2986476"/>
    <lineage>
        <taxon>Bacteria</taxon>
        <taxon>Pseudomonadati</taxon>
        <taxon>Pseudomonadota</taxon>
        <taxon>Gammaproteobacteria</taxon>
        <taxon>Alteromonadales</taxon>
        <taxon>Shewanellaceae</taxon>
        <taxon>Shewanella</taxon>
    </lineage>
</organism>
<name>A0ABT3I6D3_9GAMM</name>
<reference evidence="1" key="1">
    <citation type="submission" date="2022-10" db="EMBL/GenBank/DDBJ databases">
        <title>Shewanella flava sp. nov, isolated from the estuary of the Fenhe River into the Yellow River.</title>
        <authorList>
            <person name="Li Y."/>
        </authorList>
    </citation>
    <scope>NUCLEOTIDE SEQUENCE</scope>
    <source>
        <strain evidence="1">FYR11-62</strain>
    </source>
</reference>
<dbReference type="InterPro" id="IPR020518">
    <property type="entry name" value="Tscrpt_reg_PrtN"/>
</dbReference>
<comment type="caution">
    <text evidence="1">The sequence shown here is derived from an EMBL/GenBank/DDBJ whole genome shotgun (WGS) entry which is preliminary data.</text>
</comment>
<dbReference type="Pfam" id="PF11112">
    <property type="entry name" value="PyocinActivator"/>
    <property type="match status" value="1"/>
</dbReference>
<keyword evidence="2" id="KW-1185">Reference proteome</keyword>
<evidence type="ECO:0000313" key="2">
    <source>
        <dbReference type="Proteomes" id="UP001163714"/>
    </source>
</evidence>